<reference evidence="1 2" key="1">
    <citation type="journal article" date="2019" name="Microorganisms">
        <title>Systematic Affiliation and Genome Analysis of Subtercola vilae DB165(T) with Particular Emphasis on Cold Adaptation of an Isolate from a High-Altitude Cold Volcano Lake.</title>
        <authorList>
            <person name="Villalobos A.S."/>
            <person name="Wiese J."/>
            <person name="Imhoff J.F."/>
            <person name="Dorador C."/>
            <person name="Keller A."/>
            <person name="Hentschel U."/>
        </authorList>
    </citation>
    <scope>NUCLEOTIDE SEQUENCE [LARGE SCALE GENOMIC DNA]</scope>
    <source>
        <strain evidence="1 2">DB165</strain>
    </source>
</reference>
<evidence type="ECO:0000313" key="2">
    <source>
        <dbReference type="Proteomes" id="UP000306192"/>
    </source>
</evidence>
<dbReference type="AlphaFoldDB" id="A0A4T2BID3"/>
<proteinExistence type="predicted"/>
<comment type="caution">
    <text evidence="1">The sequence shown here is derived from an EMBL/GenBank/DDBJ whole genome shotgun (WGS) entry which is preliminary data.</text>
</comment>
<protein>
    <submittedName>
        <fullName evidence="1">Uncharacterized protein</fullName>
    </submittedName>
</protein>
<name>A0A4T2BID3_9MICO</name>
<sequence length="175" mass="19429">MPLDLAIGAWLPRVRDSAGLLDRRAYTSLVLERLREALRRRDIYAAHSDRCGDPRSKLLSGPAWEVARPGVAQSFGHDLDPHAELSALILDLDTAYRAVAERLPDNAAVRIEVVDGRDRPVLTTLDRLDVPVSLTDLSTAIQQRLPRIDLPELLLEVAGWTGFLTEWGAACEFVK</sequence>
<accession>A0A4T2BID3</accession>
<gene>
    <name evidence="1" type="ORF">D4765_17145</name>
</gene>
<dbReference type="Proteomes" id="UP000306192">
    <property type="component" value="Unassembled WGS sequence"/>
</dbReference>
<evidence type="ECO:0000313" key="1">
    <source>
        <dbReference type="EMBL" id="TIH30469.1"/>
    </source>
</evidence>
<keyword evidence="2" id="KW-1185">Reference proteome</keyword>
<organism evidence="1 2">
    <name type="scientific">Subtercola vilae</name>
    <dbReference type="NCBI Taxonomy" id="2056433"/>
    <lineage>
        <taxon>Bacteria</taxon>
        <taxon>Bacillati</taxon>
        <taxon>Actinomycetota</taxon>
        <taxon>Actinomycetes</taxon>
        <taxon>Micrococcales</taxon>
        <taxon>Microbacteriaceae</taxon>
        <taxon>Subtercola</taxon>
    </lineage>
</organism>
<dbReference type="EMBL" id="QYRT01000051">
    <property type="protein sequence ID" value="TIH30469.1"/>
    <property type="molecule type" value="Genomic_DNA"/>
</dbReference>